<sequence length="69" mass="7173">MQFVSFFAVLNAVVVVSALVIPQGIKPTTTTPSEYDRPSSSSAAASAVESASDAGTTPVVKLHFDTLFL</sequence>
<comment type="caution">
    <text evidence="3">The sequence shown here is derived from an EMBL/GenBank/DDBJ whole genome shotgun (WGS) entry which is preliminary data.</text>
</comment>
<feature type="chain" id="PRO_5019011043" evidence="2">
    <location>
        <begin position="19"/>
        <end position="69"/>
    </location>
</feature>
<dbReference type="InParanoid" id="A0A409YSK2"/>
<dbReference type="EMBL" id="NHTK01000723">
    <property type="protein sequence ID" value="PPR05973.1"/>
    <property type="molecule type" value="Genomic_DNA"/>
</dbReference>
<protein>
    <submittedName>
        <fullName evidence="3">Uncharacterized protein</fullName>
    </submittedName>
</protein>
<gene>
    <name evidence="3" type="ORF">CVT24_004637</name>
</gene>
<accession>A0A409YSK2</accession>
<proteinExistence type="predicted"/>
<evidence type="ECO:0000256" key="1">
    <source>
        <dbReference type="SAM" id="MobiDB-lite"/>
    </source>
</evidence>
<evidence type="ECO:0000313" key="4">
    <source>
        <dbReference type="Proteomes" id="UP000284842"/>
    </source>
</evidence>
<organism evidence="3 4">
    <name type="scientific">Panaeolus cyanescens</name>
    <dbReference type="NCBI Taxonomy" id="181874"/>
    <lineage>
        <taxon>Eukaryota</taxon>
        <taxon>Fungi</taxon>
        <taxon>Dikarya</taxon>
        <taxon>Basidiomycota</taxon>
        <taxon>Agaricomycotina</taxon>
        <taxon>Agaricomycetes</taxon>
        <taxon>Agaricomycetidae</taxon>
        <taxon>Agaricales</taxon>
        <taxon>Agaricineae</taxon>
        <taxon>Galeropsidaceae</taxon>
        <taxon>Panaeolus</taxon>
    </lineage>
</organism>
<reference evidence="3 4" key="1">
    <citation type="journal article" date="2018" name="Evol. Lett.">
        <title>Horizontal gene cluster transfer increased hallucinogenic mushroom diversity.</title>
        <authorList>
            <person name="Reynolds H.T."/>
            <person name="Vijayakumar V."/>
            <person name="Gluck-Thaler E."/>
            <person name="Korotkin H.B."/>
            <person name="Matheny P.B."/>
            <person name="Slot J.C."/>
        </authorList>
    </citation>
    <scope>NUCLEOTIDE SEQUENCE [LARGE SCALE GENOMIC DNA]</scope>
    <source>
        <strain evidence="3 4">2629</strain>
    </source>
</reference>
<dbReference type="AlphaFoldDB" id="A0A409YSK2"/>
<keyword evidence="2" id="KW-0732">Signal</keyword>
<feature type="signal peptide" evidence="2">
    <location>
        <begin position="1"/>
        <end position="18"/>
    </location>
</feature>
<evidence type="ECO:0000313" key="3">
    <source>
        <dbReference type="EMBL" id="PPR05973.1"/>
    </source>
</evidence>
<dbReference type="Proteomes" id="UP000284842">
    <property type="component" value="Unassembled WGS sequence"/>
</dbReference>
<keyword evidence="4" id="KW-1185">Reference proteome</keyword>
<feature type="compositionally biased region" description="Low complexity" evidence="1">
    <location>
        <begin position="39"/>
        <end position="54"/>
    </location>
</feature>
<feature type="region of interest" description="Disordered" evidence="1">
    <location>
        <begin position="29"/>
        <end position="55"/>
    </location>
</feature>
<evidence type="ECO:0000256" key="2">
    <source>
        <dbReference type="SAM" id="SignalP"/>
    </source>
</evidence>
<name>A0A409YSK2_9AGAR</name>